<evidence type="ECO:0000313" key="4">
    <source>
        <dbReference type="Proteomes" id="UP001165444"/>
    </source>
</evidence>
<dbReference type="InterPro" id="IPR012341">
    <property type="entry name" value="6hp_glycosidase-like_sf"/>
</dbReference>
<evidence type="ECO:0000313" key="3">
    <source>
        <dbReference type="EMBL" id="MCJ2380587.1"/>
    </source>
</evidence>
<evidence type="ECO:0000259" key="1">
    <source>
        <dbReference type="Pfam" id="PF06202"/>
    </source>
</evidence>
<accession>A0ABT0C0Q7</accession>
<proteinExistence type="predicted"/>
<feature type="domain" description="Glycogen debranching enzyme bacterial and archaeal type N-terminal" evidence="2">
    <location>
        <begin position="20"/>
        <end position="240"/>
    </location>
</feature>
<dbReference type="PANTHER" id="PTHR10569">
    <property type="entry name" value="GLYCOGEN DEBRANCHING ENZYME"/>
    <property type="match status" value="1"/>
</dbReference>
<dbReference type="RefSeq" id="WP_022456980.1">
    <property type="nucleotide sequence ID" value="NZ_JAKZMM010000017.1"/>
</dbReference>
<protein>
    <submittedName>
        <fullName evidence="3">Amylo-alpha-1,6-glucosidase</fullName>
    </submittedName>
</protein>
<dbReference type="Gene3D" id="1.50.10.10">
    <property type="match status" value="1"/>
</dbReference>
<dbReference type="Pfam" id="PF06202">
    <property type="entry name" value="GDE_C"/>
    <property type="match status" value="1"/>
</dbReference>
<dbReference type="PANTHER" id="PTHR10569:SF2">
    <property type="entry name" value="GLYCOGEN DEBRANCHING ENZYME"/>
    <property type="match status" value="1"/>
</dbReference>
<dbReference type="Pfam" id="PF12439">
    <property type="entry name" value="GDE_N"/>
    <property type="match status" value="1"/>
</dbReference>
<sequence length="645" mass="73665">MSYLKFDKTVMINLEESLTREVLRTNRLGAYHSSTVVDCNTRKYHGLLVMPVPALDDDNHVLLSSLDETVIQHGAEFNLGLHKYGENNFSPKGHKYIREYTCDTVPRTVYRVGGVIFSKEKVFSMFENRIMIKYTLEDAHSATTLRFRPFLAFRSVKELTYANGNLNQNYTVVPNGIKMCLYPGYPELFMQFSKKVNFVFDPKWYYGIEYSKEQERGYPYKEDLFVPGYFEVPIKKGETIVFSAGDSQVATTRLKTLYDTEVAARTPRTSFYNCLKNSAQQFYFRPKKQDAYLLAGYPWFKVRARDLFLATPGCTLSIDDPVRFEKIMATALPALRAFMEDGAQDPVIQEIEQPDVILWAIWAIQQYAKVVGIDKARELYKEFIDEALEYIMSQKHPGLKVMDSGLLFADGGRDKAITWMNSVVNGRPVVPRSGYIVEFNAAWYNALCFSREMNGEATDKRIDKLISAINVSFPNTFVNGYNYLFDYVNGSFVDWSVRPNMIFAVALPYSPLTRMQMRSVLDIVTKELLTPKGIRSLSPKSEGYRPYCTGPQVERDLAYHQGTAWPWLLGAYLEAYLRVFGKSGAAFAGRMLISMEEEMTNHCIGTISEIYDGNPPFTGRGAISFAMNVAAILRIEEMLKKYNAE</sequence>
<reference evidence="3 4" key="1">
    <citation type="submission" date="2022-03" db="EMBL/GenBank/DDBJ databases">
        <title>Parabacteroides sp. nov. isolated from swine feces.</title>
        <authorList>
            <person name="Bak J.E."/>
        </authorList>
    </citation>
    <scope>NUCLEOTIDE SEQUENCE [LARGE SCALE GENOMIC DNA]</scope>
    <source>
        <strain evidence="3 4">AGMB00274</strain>
    </source>
</reference>
<dbReference type="InterPro" id="IPR024742">
    <property type="entry name" value="Glycogen_debranch_N"/>
</dbReference>
<feature type="domain" description="Glycogen debranching enzyme C-terminal" evidence="1">
    <location>
        <begin position="279"/>
        <end position="634"/>
    </location>
</feature>
<dbReference type="InterPro" id="IPR032790">
    <property type="entry name" value="GDE_C"/>
</dbReference>
<organism evidence="3 4">
    <name type="scientific">Parabacteroides faecalis</name>
    <dbReference type="NCBI Taxonomy" id="2924040"/>
    <lineage>
        <taxon>Bacteria</taxon>
        <taxon>Pseudomonadati</taxon>
        <taxon>Bacteroidota</taxon>
        <taxon>Bacteroidia</taxon>
        <taxon>Bacteroidales</taxon>
        <taxon>Tannerellaceae</taxon>
        <taxon>Parabacteroides</taxon>
    </lineage>
</organism>
<gene>
    <name evidence="3" type="ORF">MUN53_08190</name>
</gene>
<evidence type="ECO:0000259" key="2">
    <source>
        <dbReference type="Pfam" id="PF12439"/>
    </source>
</evidence>
<name>A0ABT0C0Q7_9BACT</name>
<dbReference type="InterPro" id="IPR010401">
    <property type="entry name" value="AGL/Gdb1"/>
</dbReference>
<dbReference type="InterPro" id="IPR008928">
    <property type="entry name" value="6-hairpin_glycosidase_sf"/>
</dbReference>
<keyword evidence="4" id="KW-1185">Reference proteome</keyword>
<dbReference type="Proteomes" id="UP001165444">
    <property type="component" value="Unassembled WGS sequence"/>
</dbReference>
<dbReference type="EMBL" id="JAKZMM010000017">
    <property type="protein sequence ID" value="MCJ2380587.1"/>
    <property type="molecule type" value="Genomic_DNA"/>
</dbReference>
<comment type="caution">
    <text evidence="3">The sequence shown here is derived from an EMBL/GenBank/DDBJ whole genome shotgun (WGS) entry which is preliminary data.</text>
</comment>
<dbReference type="SUPFAM" id="SSF48208">
    <property type="entry name" value="Six-hairpin glycosidases"/>
    <property type="match status" value="1"/>
</dbReference>